<proteinExistence type="predicted"/>
<dbReference type="Proteomes" id="UP000701801">
    <property type="component" value="Unassembled WGS sequence"/>
</dbReference>
<dbReference type="AlphaFoldDB" id="A0A9N9Q512"/>
<reference evidence="1" key="1">
    <citation type="submission" date="2021-07" db="EMBL/GenBank/DDBJ databases">
        <authorList>
            <person name="Durling M."/>
        </authorList>
    </citation>
    <scope>NUCLEOTIDE SEQUENCE</scope>
</reference>
<comment type="caution">
    <text evidence="1">The sequence shown here is derived from an EMBL/GenBank/DDBJ whole genome shotgun (WGS) entry which is preliminary data.</text>
</comment>
<sequence length="141" mass="15887">MSAPQQIANITVNIFLSTLHHNRNNLDGILAPDQTFRFGNGEIRWSLVNNEPHVHITLDCTGGVCWTFNWSPRYGQRILEPRPRLGPEDGLILAVHMENMAQDDILYLSQTQTPSGGIKDATLRVSGYQIKFVKSDVPLLY</sequence>
<gene>
    <name evidence="1" type="ORF">HYALB_00007634</name>
</gene>
<evidence type="ECO:0000313" key="2">
    <source>
        <dbReference type="Proteomes" id="UP000701801"/>
    </source>
</evidence>
<organism evidence="1 2">
    <name type="scientific">Hymenoscyphus albidus</name>
    <dbReference type="NCBI Taxonomy" id="595503"/>
    <lineage>
        <taxon>Eukaryota</taxon>
        <taxon>Fungi</taxon>
        <taxon>Dikarya</taxon>
        <taxon>Ascomycota</taxon>
        <taxon>Pezizomycotina</taxon>
        <taxon>Leotiomycetes</taxon>
        <taxon>Helotiales</taxon>
        <taxon>Helotiaceae</taxon>
        <taxon>Hymenoscyphus</taxon>
    </lineage>
</organism>
<dbReference type="EMBL" id="CAJVRM010000118">
    <property type="protein sequence ID" value="CAG8974957.1"/>
    <property type="molecule type" value="Genomic_DNA"/>
</dbReference>
<keyword evidence="2" id="KW-1185">Reference proteome</keyword>
<dbReference type="OrthoDB" id="10299331at2759"/>
<name>A0A9N9Q512_9HELO</name>
<accession>A0A9N9Q512</accession>
<protein>
    <submittedName>
        <fullName evidence="1">Uncharacterized protein</fullName>
    </submittedName>
</protein>
<evidence type="ECO:0000313" key="1">
    <source>
        <dbReference type="EMBL" id="CAG8974957.1"/>
    </source>
</evidence>